<protein>
    <recommendedName>
        <fullName evidence="1">N-acetyltransferase domain-containing protein</fullName>
    </recommendedName>
</protein>
<evidence type="ECO:0000313" key="2">
    <source>
        <dbReference type="EMBL" id="ARF69747.1"/>
    </source>
</evidence>
<dbReference type="AlphaFoldDB" id="A0A1V0UX75"/>
<gene>
    <name evidence="2" type="ORF">B7C51_20740</name>
</gene>
<sequence>MEWKLKPFGELTKIELYRILQLRSAVFVVEQKCVYQDLDGCDFEKEAAFGRIIVDPAERKGGIGRDLVSKSLEILIREWEEKRIKIQAQVYVKHFYGSYGFKEITEEYLEDGIPHVDMFLTVE</sequence>
<reference evidence="2 3" key="1">
    <citation type="submission" date="2017-03" db="EMBL/GenBank/DDBJ databases">
        <title>Paenibacillus larvae genome sequencing.</title>
        <authorList>
            <person name="Dingman D.W."/>
        </authorList>
    </citation>
    <scope>NUCLEOTIDE SEQUENCE [LARGE SCALE GENOMIC DNA]</scope>
    <source>
        <strain evidence="2 3">SAG 10367</strain>
    </source>
</reference>
<proteinExistence type="predicted"/>
<name>A0A1V0UX75_9BACL</name>
<evidence type="ECO:0000313" key="3">
    <source>
        <dbReference type="Proteomes" id="UP000192727"/>
    </source>
</evidence>
<dbReference type="SUPFAM" id="SSF55729">
    <property type="entry name" value="Acyl-CoA N-acyltransferases (Nat)"/>
    <property type="match status" value="1"/>
</dbReference>
<dbReference type="Pfam" id="PF13673">
    <property type="entry name" value="Acetyltransf_10"/>
    <property type="match status" value="1"/>
</dbReference>
<dbReference type="Proteomes" id="UP000192727">
    <property type="component" value="Chromosome"/>
</dbReference>
<evidence type="ECO:0000259" key="1">
    <source>
        <dbReference type="PROSITE" id="PS51186"/>
    </source>
</evidence>
<organism evidence="2 3">
    <name type="scientific">Paenibacillus larvae subsp. pulvifaciens</name>
    <dbReference type="NCBI Taxonomy" id="1477"/>
    <lineage>
        <taxon>Bacteria</taxon>
        <taxon>Bacillati</taxon>
        <taxon>Bacillota</taxon>
        <taxon>Bacilli</taxon>
        <taxon>Bacillales</taxon>
        <taxon>Paenibacillaceae</taxon>
        <taxon>Paenibacillus</taxon>
    </lineage>
</organism>
<dbReference type="PROSITE" id="PS51186">
    <property type="entry name" value="GNAT"/>
    <property type="match status" value="1"/>
</dbReference>
<dbReference type="Gene3D" id="3.40.630.30">
    <property type="match status" value="2"/>
</dbReference>
<dbReference type="EMBL" id="CP020557">
    <property type="protein sequence ID" value="ARF69747.1"/>
    <property type="molecule type" value="Genomic_DNA"/>
</dbReference>
<dbReference type="RefSeq" id="WP_083041204.1">
    <property type="nucleotide sequence ID" value="NZ_CP020557.1"/>
</dbReference>
<dbReference type="InterPro" id="IPR016181">
    <property type="entry name" value="Acyl_CoA_acyltransferase"/>
</dbReference>
<feature type="domain" description="N-acetyltransferase" evidence="1">
    <location>
        <begin position="1"/>
        <end position="123"/>
    </location>
</feature>
<dbReference type="GO" id="GO:0016747">
    <property type="term" value="F:acyltransferase activity, transferring groups other than amino-acyl groups"/>
    <property type="evidence" value="ECO:0007669"/>
    <property type="project" value="InterPro"/>
</dbReference>
<accession>A0A1V0UX75</accession>
<dbReference type="InterPro" id="IPR000182">
    <property type="entry name" value="GNAT_dom"/>
</dbReference>